<dbReference type="CDD" id="cd05009">
    <property type="entry name" value="SIS_GlmS_GlmD_2"/>
    <property type="match status" value="1"/>
</dbReference>
<dbReference type="InterPro" id="IPR046348">
    <property type="entry name" value="SIS_dom_sf"/>
</dbReference>
<dbReference type="InterPro" id="IPR001347">
    <property type="entry name" value="SIS_dom"/>
</dbReference>
<dbReference type="Proteomes" id="UP001500542">
    <property type="component" value="Unassembled WGS sequence"/>
</dbReference>
<evidence type="ECO:0000313" key="5">
    <source>
        <dbReference type="EMBL" id="GAA0932462.1"/>
    </source>
</evidence>
<accession>A0ABN1PS71</accession>
<dbReference type="PANTHER" id="PTHR10937:SF0">
    <property type="entry name" value="GLUTAMINE--FRUCTOSE-6-PHOSPHATE TRANSAMINASE (ISOMERIZING)"/>
    <property type="match status" value="1"/>
</dbReference>
<name>A0ABN1PS71_9ACTN</name>
<dbReference type="EMBL" id="BAAAHK010000004">
    <property type="protein sequence ID" value="GAA0932462.1"/>
    <property type="molecule type" value="Genomic_DNA"/>
</dbReference>
<dbReference type="PANTHER" id="PTHR10937">
    <property type="entry name" value="GLUCOSAMINE--FRUCTOSE-6-PHOSPHATE AMINOTRANSFERASE, ISOMERIZING"/>
    <property type="match status" value="1"/>
</dbReference>
<reference evidence="5 6" key="1">
    <citation type="journal article" date="2019" name="Int. J. Syst. Evol. Microbiol.">
        <title>The Global Catalogue of Microorganisms (GCM) 10K type strain sequencing project: providing services to taxonomists for standard genome sequencing and annotation.</title>
        <authorList>
            <consortium name="The Broad Institute Genomics Platform"/>
            <consortium name="The Broad Institute Genome Sequencing Center for Infectious Disease"/>
            <person name="Wu L."/>
            <person name="Ma J."/>
        </authorList>
    </citation>
    <scope>NUCLEOTIDE SEQUENCE [LARGE SCALE GENOMIC DNA]</scope>
    <source>
        <strain evidence="5 6">JCM 10977</strain>
    </source>
</reference>
<evidence type="ECO:0000256" key="2">
    <source>
        <dbReference type="ARBA" id="ARBA00012916"/>
    </source>
</evidence>
<evidence type="ECO:0000256" key="3">
    <source>
        <dbReference type="ARBA" id="ARBA00016090"/>
    </source>
</evidence>
<protein>
    <recommendedName>
        <fullName evidence="3">Glutamine--fructose-6-phosphate aminotransferase [isomerizing]</fullName>
        <ecNumber evidence="2">2.6.1.16</ecNumber>
    </recommendedName>
</protein>
<organism evidence="5 6">
    <name type="scientific">Kribbella koreensis</name>
    <dbReference type="NCBI Taxonomy" id="57909"/>
    <lineage>
        <taxon>Bacteria</taxon>
        <taxon>Bacillati</taxon>
        <taxon>Actinomycetota</taxon>
        <taxon>Actinomycetes</taxon>
        <taxon>Propionibacteriales</taxon>
        <taxon>Kribbellaceae</taxon>
        <taxon>Kribbella</taxon>
    </lineage>
</organism>
<dbReference type="EC" id="2.6.1.16" evidence="2"/>
<comment type="catalytic activity">
    <reaction evidence="1">
        <text>D-fructose 6-phosphate + L-glutamine = D-glucosamine 6-phosphate + L-glutamate</text>
        <dbReference type="Rhea" id="RHEA:13237"/>
        <dbReference type="ChEBI" id="CHEBI:29985"/>
        <dbReference type="ChEBI" id="CHEBI:58359"/>
        <dbReference type="ChEBI" id="CHEBI:58725"/>
        <dbReference type="ChEBI" id="CHEBI:61527"/>
        <dbReference type="EC" id="2.6.1.16"/>
    </reaction>
</comment>
<keyword evidence="6" id="KW-1185">Reference proteome</keyword>
<dbReference type="Gene3D" id="3.40.50.10490">
    <property type="entry name" value="Glucose-6-phosphate isomerase like protein, domain 1"/>
    <property type="match status" value="2"/>
</dbReference>
<feature type="domain" description="SIS" evidence="4">
    <location>
        <begin position="14"/>
        <end position="139"/>
    </location>
</feature>
<proteinExistence type="predicted"/>
<dbReference type="SUPFAM" id="SSF53697">
    <property type="entry name" value="SIS domain"/>
    <property type="match status" value="1"/>
</dbReference>
<evidence type="ECO:0000259" key="4">
    <source>
        <dbReference type="PROSITE" id="PS51464"/>
    </source>
</evidence>
<evidence type="ECO:0000313" key="6">
    <source>
        <dbReference type="Proteomes" id="UP001500542"/>
    </source>
</evidence>
<dbReference type="RefSeq" id="WP_343966659.1">
    <property type="nucleotide sequence ID" value="NZ_BAAAHK010000004.1"/>
</dbReference>
<sequence length="334" mass="34148">MKFPEGIAAQPAALATSLASLKLPSYEGGLIALVGIGASEYAAQGAATAWRSTGLPAVAIPASAPPLDAAVTLLISESGRSAEVLAYKPSSRTIALTNFPDSPLAATADELILLNSGPDSPVYTTGYTATLQALGALGDRWTAAASAGVTAPASSAAASNAAGSFGSGFDWTSLPALVSAALVAPLGAASAYLDEARVVDVVASGVSVATAGEGGLLLRESGRLHTAAHETRNYLHGPMEILDQQTTCVLIGDGREVQLAYDVLEYGAKVVLITTADVEPADDLAVIKLPWASNGLARAVVEMVVVQRLGWEVAQRRGLKVDGFRHRQSDTKVS</sequence>
<comment type="caution">
    <text evidence="5">The sequence shown here is derived from an EMBL/GenBank/DDBJ whole genome shotgun (WGS) entry which is preliminary data.</text>
</comment>
<evidence type="ECO:0000256" key="1">
    <source>
        <dbReference type="ARBA" id="ARBA00001031"/>
    </source>
</evidence>
<dbReference type="PROSITE" id="PS51464">
    <property type="entry name" value="SIS"/>
    <property type="match status" value="1"/>
</dbReference>
<dbReference type="InterPro" id="IPR035490">
    <property type="entry name" value="GlmS/FrlB_SIS"/>
</dbReference>
<gene>
    <name evidence="5" type="ORF">GCM10009554_16950</name>
</gene>